<name>A0ABU9FUK9_9VIBR</name>
<gene>
    <name evidence="1" type="ORF">V8Z71_16075</name>
</gene>
<comment type="caution">
    <text evidence="1">The sequence shown here is derived from an EMBL/GenBank/DDBJ whole genome shotgun (WGS) entry which is preliminary data.</text>
</comment>
<evidence type="ECO:0000313" key="1">
    <source>
        <dbReference type="EMBL" id="MEL0609843.1"/>
    </source>
</evidence>
<dbReference type="RefSeq" id="WP_017074900.1">
    <property type="nucleotide sequence ID" value="NZ_AP025484.1"/>
</dbReference>
<evidence type="ECO:0000313" key="2">
    <source>
        <dbReference type="Proteomes" id="UP001377160"/>
    </source>
</evidence>
<dbReference type="Proteomes" id="UP001377160">
    <property type="component" value="Unassembled WGS sequence"/>
</dbReference>
<keyword evidence="2" id="KW-1185">Reference proteome</keyword>
<accession>A0ABU9FUK9</accession>
<proteinExistence type="predicted"/>
<sequence>MTYSEYKESDLHKCVSIATDAMVSITKFAFKATTLLFRFFRWLAVKTYTYVMK</sequence>
<protein>
    <submittedName>
        <fullName evidence="1">Uncharacterized protein</fullName>
    </submittedName>
</protein>
<reference evidence="1 2" key="1">
    <citation type="submission" date="2024-02" db="EMBL/GenBank/DDBJ databases">
        <title>Bacteria isolated from the canopy kelp, Nereocystis luetkeana.</title>
        <authorList>
            <person name="Pfister C.A."/>
            <person name="Younker I.T."/>
            <person name="Light S.H."/>
        </authorList>
    </citation>
    <scope>NUCLEOTIDE SEQUENCE [LARGE SCALE GENOMIC DNA]</scope>
    <source>
        <strain evidence="1 2">TI.1.15</strain>
    </source>
</reference>
<dbReference type="EMBL" id="JBANDX010000013">
    <property type="protein sequence ID" value="MEL0609843.1"/>
    <property type="molecule type" value="Genomic_DNA"/>
</dbReference>
<organism evidence="1 2">
    <name type="scientific">Vibrio echinoideorum</name>
    <dbReference type="NCBI Taxonomy" id="2100116"/>
    <lineage>
        <taxon>Bacteria</taxon>
        <taxon>Pseudomonadati</taxon>
        <taxon>Pseudomonadota</taxon>
        <taxon>Gammaproteobacteria</taxon>
        <taxon>Vibrionales</taxon>
        <taxon>Vibrionaceae</taxon>
        <taxon>Vibrio</taxon>
    </lineage>
</organism>